<evidence type="ECO:0000313" key="2">
    <source>
        <dbReference type="EMBL" id="KFX70733.1"/>
    </source>
</evidence>
<dbReference type="Proteomes" id="UP000030063">
    <property type="component" value="Unassembled WGS sequence"/>
</dbReference>
<accession>A0A0A1YP47</accession>
<dbReference type="AlphaFoldDB" id="A0A0A1YP47"/>
<sequence length="137" mass="15638">MRLFIRHPTDVPIEIQDAPEHGYVRQATQDIGFGGLAFISTKAFEPECLIALRIPCLRPAFEVAMARVTWCHSSNSHFAIGVEFLDSAEAFRVRMIEQICHIESYQREVEQREGRHLSAEQAAEEWISRHASSFPDP</sequence>
<feature type="domain" description="PilZ" evidence="1">
    <location>
        <begin position="2"/>
        <end position="90"/>
    </location>
</feature>
<dbReference type="Gene3D" id="2.40.10.220">
    <property type="entry name" value="predicted glycosyltransferase like domains"/>
    <property type="match status" value="1"/>
</dbReference>
<dbReference type="EMBL" id="AWSQ01000001">
    <property type="protein sequence ID" value="KFX70733.1"/>
    <property type="molecule type" value="Genomic_DNA"/>
</dbReference>
<protein>
    <recommendedName>
        <fullName evidence="1">PilZ domain-containing protein</fullName>
    </recommendedName>
</protein>
<dbReference type="OrthoDB" id="8906365at2"/>
<dbReference type="STRING" id="1395571.TMS3_0101955"/>
<organism evidence="2 3">
    <name type="scientific">Pseudomonas taeanensis MS-3</name>
    <dbReference type="NCBI Taxonomy" id="1395571"/>
    <lineage>
        <taxon>Bacteria</taxon>
        <taxon>Pseudomonadati</taxon>
        <taxon>Pseudomonadota</taxon>
        <taxon>Gammaproteobacteria</taxon>
        <taxon>Pseudomonadales</taxon>
        <taxon>Pseudomonadaceae</taxon>
        <taxon>Pseudomonas</taxon>
    </lineage>
</organism>
<evidence type="ECO:0000313" key="3">
    <source>
        <dbReference type="Proteomes" id="UP000030063"/>
    </source>
</evidence>
<dbReference type="GO" id="GO:0035438">
    <property type="term" value="F:cyclic-di-GMP binding"/>
    <property type="evidence" value="ECO:0007669"/>
    <property type="project" value="InterPro"/>
</dbReference>
<evidence type="ECO:0000259" key="1">
    <source>
        <dbReference type="Pfam" id="PF07238"/>
    </source>
</evidence>
<dbReference type="InterPro" id="IPR009875">
    <property type="entry name" value="PilZ_domain"/>
</dbReference>
<gene>
    <name evidence="2" type="ORF">TMS3_0101955</name>
</gene>
<name>A0A0A1YP47_9PSED</name>
<keyword evidence="3" id="KW-1185">Reference proteome</keyword>
<dbReference type="Pfam" id="PF07238">
    <property type="entry name" value="PilZ"/>
    <property type="match status" value="1"/>
</dbReference>
<dbReference type="RefSeq" id="WP_025163549.1">
    <property type="nucleotide sequence ID" value="NZ_AWSQ01000001.1"/>
</dbReference>
<comment type="caution">
    <text evidence="2">The sequence shown here is derived from an EMBL/GenBank/DDBJ whole genome shotgun (WGS) entry which is preliminary data.</text>
</comment>
<proteinExistence type="predicted"/>
<reference evidence="2 3" key="1">
    <citation type="journal article" date="2014" name="Genome Announc.">
        <title>Draft Genome Sequence of Petroleum Oil-Degrading Marine Bacterium Pseudomonas taeanensis Strain MS-3, Isolated from a Crude Oil-Contaminated Seashore.</title>
        <authorList>
            <person name="Lee S.Y."/>
            <person name="Kim S.H."/>
            <person name="Lee D.G."/>
            <person name="Shin S."/>
            <person name="Yun S.H."/>
            <person name="Choi C.W."/>
            <person name="Chung Y.H."/>
            <person name="Choi J.S."/>
            <person name="Kahng H.Y."/>
            <person name="Kim S.I."/>
        </authorList>
    </citation>
    <scope>NUCLEOTIDE SEQUENCE [LARGE SCALE GENOMIC DNA]</scope>
    <source>
        <strain evidence="2 3">MS-3</strain>
    </source>
</reference>
<dbReference type="eggNOG" id="ENOG5032Z7Y">
    <property type="taxonomic scope" value="Bacteria"/>
</dbReference>